<name>A0ABP8FII1_9BACT</name>
<accession>A0ABP8FII1</accession>
<dbReference type="RefSeq" id="WP_344976061.1">
    <property type="nucleotide sequence ID" value="NZ_BAABFN010000001.1"/>
</dbReference>
<feature type="chain" id="PRO_5045510132" evidence="1">
    <location>
        <begin position="24"/>
        <end position="178"/>
    </location>
</feature>
<dbReference type="Proteomes" id="UP001501207">
    <property type="component" value="Unassembled WGS sequence"/>
</dbReference>
<evidence type="ECO:0000313" key="2">
    <source>
        <dbReference type="EMBL" id="GAA4304556.1"/>
    </source>
</evidence>
<evidence type="ECO:0000256" key="1">
    <source>
        <dbReference type="SAM" id="SignalP"/>
    </source>
</evidence>
<dbReference type="Pfam" id="PF11138">
    <property type="entry name" value="DUF2911"/>
    <property type="match status" value="1"/>
</dbReference>
<keyword evidence="3" id="KW-1185">Reference proteome</keyword>
<proteinExistence type="predicted"/>
<organism evidence="2 3">
    <name type="scientific">Compostibacter hankyongensis</name>
    <dbReference type="NCBI Taxonomy" id="1007089"/>
    <lineage>
        <taxon>Bacteria</taxon>
        <taxon>Pseudomonadati</taxon>
        <taxon>Bacteroidota</taxon>
        <taxon>Chitinophagia</taxon>
        <taxon>Chitinophagales</taxon>
        <taxon>Chitinophagaceae</taxon>
        <taxon>Compostibacter</taxon>
    </lineage>
</organism>
<sequence>MKKFLSFAVVAALTLAAYGSARAQGGGDKSKRPSPPAKVTQTISSGATITIDYSQPAIKGRTIGKDLEPMPGKVWRAGANEATIFETDKAVKVEGKSLPAGKYSFFVLDNGNDWTLIFNKNWKIWGTEYEKNKSADVLKVNVDKQQAASSPERLTYTISKSGDIALLWGPLNIGFNVK</sequence>
<evidence type="ECO:0000313" key="3">
    <source>
        <dbReference type="Proteomes" id="UP001501207"/>
    </source>
</evidence>
<keyword evidence="1" id="KW-0732">Signal</keyword>
<reference evidence="3" key="1">
    <citation type="journal article" date="2019" name="Int. J. Syst. Evol. Microbiol.">
        <title>The Global Catalogue of Microorganisms (GCM) 10K type strain sequencing project: providing services to taxonomists for standard genome sequencing and annotation.</title>
        <authorList>
            <consortium name="The Broad Institute Genomics Platform"/>
            <consortium name="The Broad Institute Genome Sequencing Center for Infectious Disease"/>
            <person name="Wu L."/>
            <person name="Ma J."/>
        </authorList>
    </citation>
    <scope>NUCLEOTIDE SEQUENCE [LARGE SCALE GENOMIC DNA]</scope>
    <source>
        <strain evidence="3">JCM 17664</strain>
    </source>
</reference>
<dbReference type="EMBL" id="BAABFN010000001">
    <property type="protein sequence ID" value="GAA4304556.1"/>
    <property type="molecule type" value="Genomic_DNA"/>
</dbReference>
<dbReference type="InterPro" id="IPR021314">
    <property type="entry name" value="DUF2911"/>
</dbReference>
<gene>
    <name evidence="2" type="ORF">GCM10023143_09100</name>
</gene>
<feature type="signal peptide" evidence="1">
    <location>
        <begin position="1"/>
        <end position="23"/>
    </location>
</feature>
<comment type="caution">
    <text evidence="2">The sequence shown here is derived from an EMBL/GenBank/DDBJ whole genome shotgun (WGS) entry which is preliminary data.</text>
</comment>
<protein>
    <submittedName>
        <fullName evidence="2">DUF2911 domain-containing protein</fullName>
    </submittedName>
</protein>